<dbReference type="Proteomes" id="UP000253370">
    <property type="component" value="Unassembled WGS sequence"/>
</dbReference>
<evidence type="ECO:0000313" key="3">
    <source>
        <dbReference type="Proteomes" id="UP000253370"/>
    </source>
</evidence>
<evidence type="ECO:0000256" key="1">
    <source>
        <dbReference type="SAM" id="MobiDB-lite"/>
    </source>
</evidence>
<dbReference type="OrthoDB" id="8443793at2"/>
<dbReference type="Pfam" id="PF02620">
    <property type="entry name" value="YceD"/>
    <property type="match status" value="1"/>
</dbReference>
<accession>A0A365U6C6</accession>
<organism evidence="2 3">
    <name type="scientific">Rhodosalinus halophilus</name>
    <dbReference type="NCBI Taxonomy" id="2259333"/>
    <lineage>
        <taxon>Bacteria</taxon>
        <taxon>Pseudomonadati</taxon>
        <taxon>Pseudomonadota</taxon>
        <taxon>Alphaproteobacteria</taxon>
        <taxon>Rhodobacterales</taxon>
        <taxon>Paracoccaceae</taxon>
        <taxon>Rhodosalinus</taxon>
    </lineage>
</organism>
<dbReference type="RefSeq" id="WP_113290046.1">
    <property type="nucleotide sequence ID" value="NZ_QNTQ01000013.1"/>
</dbReference>
<sequence length="184" mass="19622">MAAPSDTPRDRLRLAALPTGGPTRFDLAPDAAARAALAERLDLIRLPKLRFTGALHPEGGGGWRLEAELGATVVQPCAVTLEPVTTRIDASVSRRYLAELEEPEAGSETEMPEDETLEPLPEIIDLAEVMAEALSLELPDYPRADSAAFEGRRAAPPGAAPMTDEETKPFAGLASLRDKLAGKE</sequence>
<dbReference type="AlphaFoldDB" id="A0A365U6C6"/>
<proteinExistence type="predicted"/>
<feature type="region of interest" description="Disordered" evidence="1">
    <location>
        <begin position="147"/>
        <end position="173"/>
    </location>
</feature>
<comment type="caution">
    <text evidence="2">The sequence shown here is derived from an EMBL/GenBank/DDBJ whole genome shotgun (WGS) entry which is preliminary data.</text>
</comment>
<dbReference type="EMBL" id="QNTQ01000013">
    <property type="protein sequence ID" value="RBI84067.1"/>
    <property type="molecule type" value="Genomic_DNA"/>
</dbReference>
<evidence type="ECO:0000313" key="2">
    <source>
        <dbReference type="EMBL" id="RBI84067.1"/>
    </source>
</evidence>
<gene>
    <name evidence="2" type="ORF">DRV85_13745</name>
</gene>
<reference evidence="2 3" key="1">
    <citation type="submission" date="2018-07" db="EMBL/GenBank/DDBJ databases">
        <title>Rhodosalinus sp. strain E84T genomic sequence and assembly.</title>
        <authorList>
            <person name="Liu Z.-W."/>
            <person name="Lu D.-C."/>
        </authorList>
    </citation>
    <scope>NUCLEOTIDE SEQUENCE [LARGE SCALE GENOMIC DNA]</scope>
    <source>
        <strain evidence="2 3">E84</strain>
    </source>
</reference>
<keyword evidence="3" id="KW-1185">Reference proteome</keyword>
<protein>
    <submittedName>
        <fullName evidence="2">DUF177 domain-containing protein</fullName>
    </submittedName>
</protein>
<name>A0A365U6C6_9RHOB</name>
<dbReference type="InterPro" id="IPR003772">
    <property type="entry name" value="YceD"/>
</dbReference>